<sequence>MKIEINLPIKIALEYHNEAELSGVEISSYIEYVLTTLIVMSRFDSAKECTEFGDKLDNGDKEALKVYKEILEAINSSK</sequence>
<dbReference type="Proteomes" id="UP001164187">
    <property type="component" value="Chromosome"/>
</dbReference>
<keyword evidence="2" id="KW-1185">Reference proteome</keyword>
<protein>
    <submittedName>
        <fullName evidence="1">Uncharacterized protein</fullName>
    </submittedName>
</protein>
<organism evidence="1 2">
    <name type="scientific">Peptostreptococcus equinus</name>
    <dbReference type="NCBI Taxonomy" id="3003601"/>
    <lineage>
        <taxon>Bacteria</taxon>
        <taxon>Bacillati</taxon>
        <taxon>Bacillota</taxon>
        <taxon>Clostridia</taxon>
        <taxon>Peptostreptococcales</taxon>
        <taxon>Peptostreptococcaceae</taxon>
        <taxon>Peptostreptococcus</taxon>
    </lineage>
</organism>
<reference evidence="1" key="1">
    <citation type="submission" date="2022-12" db="EMBL/GenBank/DDBJ databases">
        <title>Peptostreptococcus.</title>
        <authorList>
            <person name="Lee S.H."/>
        </authorList>
    </citation>
    <scope>NUCLEOTIDE SEQUENCE</scope>
    <source>
        <strain evidence="1">CBA3647</strain>
    </source>
</reference>
<name>A0ABY7JTN7_9FIRM</name>
<evidence type="ECO:0000313" key="1">
    <source>
        <dbReference type="EMBL" id="WAW15423.1"/>
    </source>
</evidence>
<proteinExistence type="predicted"/>
<dbReference type="RefSeq" id="WP_269312096.1">
    <property type="nucleotide sequence ID" value="NZ_CP114052.1"/>
</dbReference>
<dbReference type="EMBL" id="CP114052">
    <property type="protein sequence ID" value="WAW15423.1"/>
    <property type="molecule type" value="Genomic_DNA"/>
</dbReference>
<evidence type="ECO:0000313" key="2">
    <source>
        <dbReference type="Proteomes" id="UP001164187"/>
    </source>
</evidence>
<gene>
    <name evidence="1" type="ORF">O0R46_02975</name>
</gene>
<accession>A0ABY7JTN7</accession>